<dbReference type="Proteomes" id="UP000275076">
    <property type="component" value="Unassembled WGS sequence"/>
</dbReference>
<sequence>MEERIGEETADQFTRLTAGEMRQLHTETQGWTKQGEKVYLEMFAHLFETEDRWQIMGFAVDLTEKVETEQRLNQTLKDLADMKYALDQSSIVAITDKQGYITYVNDKFCDISGYSRDELVGNTHKVINSDYHTKEFFKDMWRTIGFGDVWYGEVCNQAKDGSYYWVDTTIVPIKDEKGNPYQYLAIRNNITDKKKNEEKIRYMAYYDHLTDLANRRLFDEYLSSMMERSEKRVEKFGIMFIDLDGFKYINDTLGHLVGDKLLVEVGNRLKEITGNKGFVSRIGGDEFAIFIERIEEIQEMKIYARQVLKGFQKPFFMGDYELNVTGSIGVATYPESGEDAVMMMRHADLAMYRVKGAQKNHYQLYNIEADEETERLFELQNDLRQALESDQFYIVYQPRVNPENLYIQSFEALLRWNHPKYKNVSPGEFIPIAEETGLIKDIGT</sequence>
<feature type="domain" description="GGDEF" evidence="5">
    <location>
        <begin position="234"/>
        <end position="367"/>
    </location>
</feature>
<gene>
    <name evidence="6" type="ORF">D7Z54_07465</name>
</gene>
<dbReference type="PANTHER" id="PTHR44757">
    <property type="entry name" value="DIGUANYLATE CYCLASE DGCP"/>
    <property type="match status" value="1"/>
</dbReference>
<reference evidence="6 7" key="1">
    <citation type="submission" date="2018-10" db="EMBL/GenBank/DDBJ databases">
        <title>Draft genome sequence of Bacillus salarius IM0101, isolated from a hypersaline soil in Inner Mongolia, China.</title>
        <authorList>
            <person name="Yamprayoonswat W."/>
            <person name="Boonvisut S."/>
            <person name="Jumpathong W."/>
            <person name="Sittihan S."/>
            <person name="Ruangsuj P."/>
            <person name="Wanthongcharoen S."/>
            <person name="Thongpramul N."/>
            <person name="Pimmason S."/>
            <person name="Yu B."/>
            <person name="Yasawong M."/>
        </authorList>
    </citation>
    <scope>NUCLEOTIDE SEQUENCE [LARGE SCALE GENOMIC DNA]</scope>
    <source>
        <strain evidence="6 7">IM0101</strain>
    </source>
</reference>
<dbReference type="SUPFAM" id="SSF55785">
    <property type="entry name" value="PYP-like sensor domain (PAS domain)"/>
    <property type="match status" value="2"/>
</dbReference>
<keyword evidence="1" id="KW-0175">Coiled coil</keyword>
<dbReference type="InterPro" id="IPR001633">
    <property type="entry name" value="EAL_dom"/>
</dbReference>
<proteinExistence type="predicted"/>
<dbReference type="Gene3D" id="3.30.450.20">
    <property type="entry name" value="PAS domain"/>
    <property type="match status" value="2"/>
</dbReference>
<name>A0A428N6K9_9BACI</name>
<dbReference type="InterPro" id="IPR035919">
    <property type="entry name" value="EAL_sf"/>
</dbReference>
<dbReference type="PROSITE" id="PS50112">
    <property type="entry name" value="PAS"/>
    <property type="match status" value="1"/>
</dbReference>
<dbReference type="Gene3D" id="3.20.20.450">
    <property type="entry name" value="EAL domain"/>
    <property type="match status" value="1"/>
</dbReference>
<feature type="coiled-coil region" evidence="1">
    <location>
        <begin position="362"/>
        <end position="389"/>
    </location>
</feature>
<dbReference type="OrthoDB" id="9759607at2"/>
<dbReference type="SMART" id="SM00267">
    <property type="entry name" value="GGDEF"/>
    <property type="match status" value="1"/>
</dbReference>
<dbReference type="Pfam" id="PF00563">
    <property type="entry name" value="EAL"/>
    <property type="match status" value="1"/>
</dbReference>
<dbReference type="NCBIfam" id="TIGR00254">
    <property type="entry name" value="GGDEF"/>
    <property type="match status" value="1"/>
</dbReference>
<evidence type="ECO:0000259" key="2">
    <source>
        <dbReference type="PROSITE" id="PS50112"/>
    </source>
</evidence>
<dbReference type="AlphaFoldDB" id="A0A428N6K9"/>
<dbReference type="InterPro" id="IPR000014">
    <property type="entry name" value="PAS"/>
</dbReference>
<feature type="domain" description="PAC" evidence="3">
    <location>
        <begin position="150"/>
        <end position="202"/>
    </location>
</feature>
<dbReference type="EMBL" id="RBVX01000005">
    <property type="protein sequence ID" value="RSL33948.1"/>
    <property type="molecule type" value="Genomic_DNA"/>
</dbReference>
<dbReference type="Pfam" id="PF00990">
    <property type="entry name" value="GGDEF"/>
    <property type="match status" value="1"/>
</dbReference>
<dbReference type="CDD" id="cd01948">
    <property type="entry name" value="EAL"/>
    <property type="match status" value="1"/>
</dbReference>
<dbReference type="PROSITE" id="PS50113">
    <property type="entry name" value="PAC"/>
    <property type="match status" value="1"/>
</dbReference>
<dbReference type="InterPro" id="IPR001610">
    <property type="entry name" value="PAC"/>
</dbReference>
<dbReference type="Pfam" id="PF13426">
    <property type="entry name" value="PAS_9"/>
    <property type="match status" value="1"/>
</dbReference>
<dbReference type="InterPro" id="IPR000160">
    <property type="entry name" value="GGDEF_dom"/>
</dbReference>
<organism evidence="6 7">
    <name type="scientific">Salibacterium salarium</name>
    <dbReference type="NCBI Taxonomy" id="284579"/>
    <lineage>
        <taxon>Bacteria</taxon>
        <taxon>Bacillati</taxon>
        <taxon>Bacillota</taxon>
        <taxon>Bacilli</taxon>
        <taxon>Bacillales</taxon>
        <taxon>Bacillaceae</taxon>
    </lineage>
</organism>
<evidence type="ECO:0000259" key="3">
    <source>
        <dbReference type="PROSITE" id="PS50113"/>
    </source>
</evidence>
<evidence type="ECO:0000256" key="1">
    <source>
        <dbReference type="SAM" id="Coils"/>
    </source>
</evidence>
<evidence type="ECO:0000259" key="5">
    <source>
        <dbReference type="PROSITE" id="PS50887"/>
    </source>
</evidence>
<dbReference type="SMART" id="SM00091">
    <property type="entry name" value="PAS"/>
    <property type="match status" value="1"/>
</dbReference>
<dbReference type="PROSITE" id="PS50883">
    <property type="entry name" value="EAL"/>
    <property type="match status" value="1"/>
</dbReference>
<dbReference type="InterPro" id="IPR052155">
    <property type="entry name" value="Biofilm_reg_signaling"/>
</dbReference>
<dbReference type="InterPro" id="IPR029787">
    <property type="entry name" value="Nucleotide_cyclase"/>
</dbReference>
<protein>
    <submittedName>
        <fullName evidence="6">Sensor domain-containing diguanylate cyclase</fullName>
    </submittedName>
</protein>
<feature type="domain" description="PAS" evidence="2">
    <location>
        <begin position="78"/>
        <end position="123"/>
    </location>
</feature>
<dbReference type="Gene3D" id="3.30.70.270">
    <property type="match status" value="1"/>
</dbReference>
<dbReference type="SMART" id="SM00086">
    <property type="entry name" value="PAC"/>
    <property type="match status" value="2"/>
</dbReference>
<feature type="domain" description="EAL" evidence="4">
    <location>
        <begin position="376"/>
        <end position="444"/>
    </location>
</feature>
<dbReference type="InterPro" id="IPR000700">
    <property type="entry name" value="PAS-assoc_C"/>
</dbReference>
<dbReference type="InterPro" id="IPR035965">
    <property type="entry name" value="PAS-like_dom_sf"/>
</dbReference>
<evidence type="ECO:0000313" key="6">
    <source>
        <dbReference type="EMBL" id="RSL33948.1"/>
    </source>
</evidence>
<dbReference type="SUPFAM" id="SSF141868">
    <property type="entry name" value="EAL domain-like"/>
    <property type="match status" value="1"/>
</dbReference>
<dbReference type="CDD" id="cd00130">
    <property type="entry name" value="PAS"/>
    <property type="match status" value="1"/>
</dbReference>
<dbReference type="NCBIfam" id="TIGR00229">
    <property type="entry name" value="sensory_box"/>
    <property type="match status" value="1"/>
</dbReference>
<keyword evidence="7" id="KW-1185">Reference proteome</keyword>
<accession>A0A428N6K9</accession>
<dbReference type="SUPFAM" id="SSF55073">
    <property type="entry name" value="Nucleotide cyclase"/>
    <property type="match status" value="1"/>
</dbReference>
<dbReference type="CDD" id="cd01949">
    <property type="entry name" value="GGDEF"/>
    <property type="match status" value="1"/>
</dbReference>
<comment type="caution">
    <text evidence="6">The sequence shown here is derived from an EMBL/GenBank/DDBJ whole genome shotgun (WGS) entry which is preliminary data.</text>
</comment>
<dbReference type="PROSITE" id="PS50887">
    <property type="entry name" value="GGDEF"/>
    <property type="match status" value="1"/>
</dbReference>
<evidence type="ECO:0000259" key="4">
    <source>
        <dbReference type="PROSITE" id="PS50883"/>
    </source>
</evidence>
<dbReference type="PANTHER" id="PTHR44757:SF2">
    <property type="entry name" value="BIOFILM ARCHITECTURE MAINTENANCE PROTEIN MBAA"/>
    <property type="match status" value="1"/>
</dbReference>
<dbReference type="InterPro" id="IPR043128">
    <property type="entry name" value="Rev_trsase/Diguanyl_cyclase"/>
</dbReference>
<evidence type="ECO:0000313" key="7">
    <source>
        <dbReference type="Proteomes" id="UP000275076"/>
    </source>
</evidence>